<dbReference type="HOGENOM" id="CLU_1834648_0_0_1"/>
<gene>
    <name evidence="1" type="ORF">M378DRAFT_251570</name>
</gene>
<dbReference type="Proteomes" id="UP000054549">
    <property type="component" value="Unassembled WGS sequence"/>
</dbReference>
<evidence type="ECO:0000313" key="2">
    <source>
        <dbReference type="Proteomes" id="UP000054549"/>
    </source>
</evidence>
<organism evidence="1 2">
    <name type="scientific">Amanita muscaria (strain Koide BX008)</name>
    <dbReference type="NCBI Taxonomy" id="946122"/>
    <lineage>
        <taxon>Eukaryota</taxon>
        <taxon>Fungi</taxon>
        <taxon>Dikarya</taxon>
        <taxon>Basidiomycota</taxon>
        <taxon>Agaricomycotina</taxon>
        <taxon>Agaricomycetes</taxon>
        <taxon>Agaricomycetidae</taxon>
        <taxon>Agaricales</taxon>
        <taxon>Pluteineae</taxon>
        <taxon>Amanitaceae</taxon>
        <taxon>Amanita</taxon>
    </lineage>
</organism>
<sequence length="140" mass="16243">MRYFAIWTTRNTFVFVKRMRVASSFTRLMRKRRVRYSGSSEIGHGIMCNSWRGCIYRRTYGFLVTWIMCKYGSQYHARLQNTLRFCFCHCPSGRLDFSTPSSTAGPQLQNISVPCCCPSGRLDFRPLAVLFCDSAVLKHL</sequence>
<reference evidence="1 2" key="1">
    <citation type="submission" date="2014-04" db="EMBL/GenBank/DDBJ databases">
        <title>Evolutionary Origins and Diversification of the Mycorrhizal Mutualists.</title>
        <authorList>
            <consortium name="DOE Joint Genome Institute"/>
            <consortium name="Mycorrhizal Genomics Consortium"/>
            <person name="Kohler A."/>
            <person name="Kuo A."/>
            <person name="Nagy L.G."/>
            <person name="Floudas D."/>
            <person name="Copeland A."/>
            <person name="Barry K.W."/>
            <person name="Cichocki N."/>
            <person name="Veneault-Fourrey C."/>
            <person name="LaButti K."/>
            <person name="Lindquist E.A."/>
            <person name="Lipzen A."/>
            <person name="Lundell T."/>
            <person name="Morin E."/>
            <person name="Murat C."/>
            <person name="Riley R."/>
            <person name="Ohm R."/>
            <person name="Sun H."/>
            <person name="Tunlid A."/>
            <person name="Henrissat B."/>
            <person name="Grigoriev I.V."/>
            <person name="Hibbett D.S."/>
            <person name="Martin F."/>
        </authorList>
    </citation>
    <scope>NUCLEOTIDE SEQUENCE [LARGE SCALE GENOMIC DNA]</scope>
    <source>
        <strain evidence="1 2">Koide BX008</strain>
    </source>
</reference>
<evidence type="ECO:0000313" key="1">
    <source>
        <dbReference type="EMBL" id="KIL71826.1"/>
    </source>
</evidence>
<keyword evidence="2" id="KW-1185">Reference proteome</keyword>
<accession>A0A0C2XQA2</accession>
<dbReference type="InParanoid" id="A0A0C2XQA2"/>
<dbReference type="EMBL" id="KN818222">
    <property type="protein sequence ID" value="KIL71826.1"/>
    <property type="molecule type" value="Genomic_DNA"/>
</dbReference>
<name>A0A0C2XQA2_AMAMK</name>
<dbReference type="AlphaFoldDB" id="A0A0C2XQA2"/>
<protein>
    <submittedName>
        <fullName evidence="1">Uncharacterized protein</fullName>
    </submittedName>
</protein>
<proteinExistence type="predicted"/>